<organism evidence="2 3">
    <name type="scientific">Candidatus Avoscillospira avicola</name>
    <dbReference type="NCBI Taxonomy" id="2840706"/>
    <lineage>
        <taxon>Bacteria</taxon>
        <taxon>Bacillati</taxon>
        <taxon>Bacillota</taxon>
        <taxon>Clostridia</taxon>
        <taxon>Eubacteriales</taxon>
        <taxon>Oscillospiraceae</taxon>
        <taxon>Oscillospiraceae incertae sedis</taxon>
        <taxon>Candidatus Avoscillospira</taxon>
    </lineage>
</organism>
<dbReference type="SUPFAM" id="SSF46955">
    <property type="entry name" value="Putative DNA-binding domain"/>
    <property type="match status" value="1"/>
</dbReference>
<dbReference type="EMBL" id="DVHE01000087">
    <property type="protein sequence ID" value="HIR51769.1"/>
    <property type="molecule type" value="Genomic_DNA"/>
</dbReference>
<reference evidence="2" key="2">
    <citation type="journal article" date="2021" name="PeerJ">
        <title>Extensive microbial diversity within the chicken gut microbiome revealed by metagenomics and culture.</title>
        <authorList>
            <person name="Gilroy R."/>
            <person name="Ravi A."/>
            <person name="Getino M."/>
            <person name="Pursley I."/>
            <person name="Horton D.L."/>
            <person name="Alikhan N.F."/>
            <person name="Baker D."/>
            <person name="Gharbi K."/>
            <person name="Hall N."/>
            <person name="Watson M."/>
            <person name="Adriaenssens E.M."/>
            <person name="Foster-Nyarko E."/>
            <person name="Jarju S."/>
            <person name="Secka A."/>
            <person name="Antonio M."/>
            <person name="Oren A."/>
            <person name="Chaudhuri R.R."/>
            <person name="La Ragione R."/>
            <person name="Hildebrand F."/>
            <person name="Pallen M.J."/>
        </authorList>
    </citation>
    <scope>NUCLEOTIDE SEQUENCE</scope>
    <source>
        <strain evidence="2">ChiBcec15-4380</strain>
    </source>
</reference>
<evidence type="ECO:0000313" key="2">
    <source>
        <dbReference type="EMBL" id="HIR51769.1"/>
    </source>
</evidence>
<dbReference type="GO" id="GO:0006355">
    <property type="term" value="P:regulation of DNA-templated transcription"/>
    <property type="evidence" value="ECO:0007669"/>
    <property type="project" value="InterPro"/>
</dbReference>
<comment type="caution">
    <text evidence="2">The sequence shown here is derived from an EMBL/GenBank/DDBJ whole genome shotgun (WGS) entry which is preliminary data.</text>
</comment>
<dbReference type="AlphaFoldDB" id="A0A9D1DJK2"/>
<dbReference type="InterPro" id="IPR009061">
    <property type="entry name" value="DNA-bd_dom_put_sf"/>
</dbReference>
<dbReference type="Pfam" id="PF13411">
    <property type="entry name" value="MerR_1"/>
    <property type="match status" value="1"/>
</dbReference>
<dbReference type="InterPro" id="IPR000551">
    <property type="entry name" value="MerR-type_HTH_dom"/>
</dbReference>
<evidence type="ECO:0000313" key="3">
    <source>
        <dbReference type="Proteomes" id="UP000824239"/>
    </source>
</evidence>
<reference evidence="2" key="1">
    <citation type="submission" date="2020-10" db="EMBL/GenBank/DDBJ databases">
        <authorList>
            <person name="Gilroy R."/>
        </authorList>
    </citation>
    <scope>NUCLEOTIDE SEQUENCE</scope>
    <source>
        <strain evidence="2">ChiBcec15-4380</strain>
    </source>
</reference>
<protein>
    <submittedName>
        <fullName evidence="2">MerR family transcriptional regulator</fullName>
    </submittedName>
</protein>
<dbReference type="GO" id="GO:0003677">
    <property type="term" value="F:DNA binding"/>
    <property type="evidence" value="ECO:0007669"/>
    <property type="project" value="InterPro"/>
</dbReference>
<feature type="domain" description="HTH merR-type" evidence="1">
    <location>
        <begin position="1"/>
        <end position="67"/>
    </location>
</feature>
<dbReference type="Gene3D" id="1.10.1660.10">
    <property type="match status" value="1"/>
</dbReference>
<name>A0A9D1DJK2_9FIRM</name>
<accession>A0A9D1DJK2</accession>
<gene>
    <name evidence="2" type="ORF">IAA53_10940</name>
</gene>
<dbReference type="Proteomes" id="UP000824239">
    <property type="component" value="Unassembled WGS sequence"/>
</dbReference>
<evidence type="ECO:0000259" key="1">
    <source>
        <dbReference type="Pfam" id="PF13411"/>
    </source>
</evidence>
<sequence length="117" mass="13962">MTRQEISRRYQIPLDVLLEYEEWALCGADKRMGDDWQYDDSDLERLSMVMTLLGIGFRVREAEVYLRLALEGEHSGAQRLRMLEERRNAILEEIHCKERQLQRLDCLRHALRTARGR</sequence>
<proteinExistence type="predicted"/>